<organism evidence="2 3">
    <name type="scientific">Fusarium proliferatum mymonavirus 1</name>
    <dbReference type="NCBI Taxonomy" id="2974662"/>
    <lineage>
        <taxon>Viruses</taxon>
        <taxon>Riboviria</taxon>
        <taxon>Orthornavirae</taxon>
        <taxon>Negarnaviricota</taxon>
        <taxon>Haploviricotina</taxon>
        <taxon>Monjiviricetes</taxon>
        <taxon>Mononegavirales</taxon>
        <taxon>Mymonaviridae</taxon>
        <taxon>Sclerotimonavirus</taxon>
        <taxon>Sclerotimonavirus prolifusarii</taxon>
    </lineage>
</organism>
<dbReference type="EMBL" id="OK524200">
    <property type="protein sequence ID" value="UWK02083.1"/>
    <property type="molecule type" value="Viral_cRNA"/>
</dbReference>
<reference evidence="2" key="1">
    <citation type="submission" date="2021-10" db="EMBL/GenBank/DDBJ databases">
        <authorList>
            <person name="Zhang J."/>
            <person name="Calassanzio M."/>
            <person name="Cuppone F."/>
            <person name="Baroncelli R."/>
            <person name="Prodi A."/>
            <person name="Ratti C."/>
        </authorList>
    </citation>
    <scope>NUCLEOTIDE SEQUENCE</scope>
    <source>
        <strain evidence="2">F.1129</strain>
    </source>
</reference>
<proteinExistence type="predicted"/>
<feature type="region of interest" description="Disordered" evidence="1">
    <location>
        <begin position="113"/>
        <end position="138"/>
    </location>
</feature>
<accession>A0A977IV28</accession>
<evidence type="ECO:0000313" key="2">
    <source>
        <dbReference type="EMBL" id="UWK02083.1"/>
    </source>
</evidence>
<keyword evidence="3" id="KW-1185">Reference proteome</keyword>
<evidence type="ECO:0000313" key="3">
    <source>
        <dbReference type="Proteomes" id="UP001245389"/>
    </source>
</evidence>
<sequence length="392" mass="43911">MPARAYPEVFVNKDTYGINTDKERDRIVELDPNTKGELTDVLVGPRGVATRLCIAAIRDAEDAEDIARLVIGAVVDSSGVSASAAKLVDPYRKNFADTLKTWAVGRLFPDRSGAVDETPQVPEGETVQEAPTTRSPIKDPLPRECLPEWLSDIDFDEETFLEAWAFDEIEISAYAGILAYCIAKQPDANNIEAFNQKRRNAVMQYIPSGQLKLFVDGSPYLDLDILGKVHRTFNSIMIDRICLFEAVISKVEAVISGPSRIFYAMVKLSSGASLNPLLIIAKYGRKYPQFYTEFPDIEIEYHAAAHALNRFLDVKREKRMYMKLIYGSSYVPVDRRDVDNLLGVAVHALKQTEKTLENYNGGTLSVAHREKLIQLMNLTENQEEAVPEERAT</sequence>
<evidence type="ECO:0000256" key="1">
    <source>
        <dbReference type="SAM" id="MobiDB-lite"/>
    </source>
</evidence>
<protein>
    <submittedName>
        <fullName evidence="2">Uncharacterized protein</fullName>
    </submittedName>
</protein>
<dbReference type="Proteomes" id="UP001245389">
    <property type="component" value="Segment"/>
</dbReference>
<name>A0A977IV28_9MONO</name>